<evidence type="ECO:0000259" key="6">
    <source>
        <dbReference type="PROSITE" id="PS51700"/>
    </source>
</evidence>
<dbReference type="InterPro" id="IPR056932">
    <property type="entry name" value="TPR_ESP1_2nd"/>
</dbReference>
<dbReference type="InterPro" id="IPR005314">
    <property type="entry name" value="Peptidase_C50"/>
</dbReference>
<dbReference type="GO" id="GO:0004197">
    <property type="term" value="F:cysteine-type endopeptidase activity"/>
    <property type="evidence" value="ECO:0007669"/>
    <property type="project" value="InterPro"/>
</dbReference>
<dbReference type="EC" id="3.4.22.49" evidence="2"/>
<dbReference type="Gramene" id="KFK39266">
    <property type="protein sequence ID" value="KFK39266"/>
    <property type="gene ID" value="AALP_AA3G222100"/>
</dbReference>
<evidence type="ECO:0000256" key="4">
    <source>
        <dbReference type="ARBA" id="ARBA00022829"/>
    </source>
</evidence>
<comment type="catalytic activity">
    <reaction evidence="1">
        <text>All bonds known to be hydrolyzed by this endopeptidase have arginine in P1 and an acidic residue in P4. P6 is often occupied by an acidic residue or by a hydroxy-amino-acid residue, the phosphorylation of which enhances cleavage.</text>
        <dbReference type="EC" id="3.4.22.49"/>
    </reaction>
</comment>
<name>A0A087HAW4_ARAAL</name>
<evidence type="ECO:0000313" key="8">
    <source>
        <dbReference type="Proteomes" id="UP000029120"/>
    </source>
</evidence>
<dbReference type="GO" id="GO:0005634">
    <property type="term" value="C:nucleus"/>
    <property type="evidence" value="ECO:0007669"/>
    <property type="project" value="InterPro"/>
</dbReference>
<reference evidence="8" key="1">
    <citation type="journal article" date="2015" name="Nat. Plants">
        <title>Genome expansion of Arabis alpina linked with retrotransposition and reduced symmetric DNA methylation.</title>
        <authorList>
            <person name="Willing E.M."/>
            <person name="Rawat V."/>
            <person name="Mandakova T."/>
            <person name="Maumus F."/>
            <person name="James G.V."/>
            <person name="Nordstroem K.J."/>
            <person name="Becker C."/>
            <person name="Warthmann N."/>
            <person name="Chica C."/>
            <person name="Szarzynska B."/>
            <person name="Zytnicki M."/>
            <person name="Albani M.C."/>
            <person name="Kiefer C."/>
            <person name="Bergonzi S."/>
            <person name="Castaings L."/>
            <person name="Mateos J.L."/>
            <person name="Berns M.C."/>
            <person name="Bujdoso N."/>
            <person name="Piofczyk T."/>
            <person name="de Lorenzo L."/>
            <person name="Barrero-Sicilia C."/>
            <person name="Mateos I."/>
            <person name="Piednoel M."/>
            <person name="Hagmann J."/>
            <person name="Chen-Min-Tao R."/>
            <person name="Iglesias-Fernandez R."/>
            <person name="Schuster S.C."/>
            <person name="Alonso-Blanco C."/>
            <person name="Roudier F."/>
            <person name="Carbonero P."/>
            <person name="Paz-Ares J."/>
            <person name="Davis S.J."/>
            <person name="Pecinka A."/>
            <person name="Quesneville H."/>
            <person name="Colot V."/>
            <person name="Lysak M.A."/>
            <person name="Weigel D."/>
            <person name="Coupland G."/>
            <person name="Schneeberger K."/>
        </authorList>
    </citation>
    <scope>NUCLEOTIDE SEQUENCE [LARGE SCALE GENOMIC DNA]</scope>
    <source>
        <strain evidence="8">cv. Pajares</strain>
    </source>
</reference>
<dbReference type="GO" id="GO:0006508">
    <property type="term" value="P:proteolysis"/>
    <property type="evidence" value="ECO:0007669"/>
    <property type="project" value="InterPro"/>
</dbReference>
<feature type="compositionally biased region" description="Polar residues" evidence="5">
    <location>
        <begin position="2097"/>
        <end position="2106"/>
    </location>
</feature>
<dbReference type="OMA" id="SYCANKC"/>
<dbReference type="Pfam" id="PF03568">
    <property type="entry name" value="Separin_C"/>
    <property type="match status" value="1"/>
</dbReference>
<keyword evidence="4" id="KW-0159">Chromosome partition</keyword>
<gene>
    <name evidence="7" type="ordered locus">AALP_Aa3g222100</name>
</gene>
<dbReference type="PANTHER" id="PTHR12792">
    <property type="entry name" value="EXTRA SPINDLE POLES 1-RELATED"/>
    <property type="match status" value="1"/>
</dbReference>
<dbReference type="EMBL" id="CM002871">
    <property type="protein sequence ID" value="KFK39266.1"/>
    <property type="molecule type" value="Genomic_DNA"/>
</dbReference>
<feature type="region of interest" description="Disordered" evidence="5">
    <location>
        <begin position="1226"/>
        <end position="1268"/>
    </location>
</feature>
<evidence type="ECO:0000256" key="3">
    <source>
        <dbReference type="ARBA" id="ARBA00022801"/>
    </source>
</evidence>
<evidence type="ECO:0000256" key="5">
    <source>
        <dbReference type="SAM" id="MobiDB-lite"/>
    </source>
</evidence>
<evidence type="ECO:0000313" key="7">
    <source>
        <dbReference type="EMBL" id="KFK39266.1"/>
    </source>
</evidence>
<proteinExistence type="predicted"/>
<evidence type="ECO:0000256" key="1">
    <source>
        <dbReference type="ARBA" id="ARBA00000451"/>
    </source>
</evidence>
<dbReference type="PANTHER" id="PTHR12792:SF0">
    <property type="entry name" value="SEPARIN"/>
    <property type="match status" value="1"/>
</dbReference>
<dbReference type="Pfam" id="PF25110">
    <property type="entry name" value="TPR_ESP1"/>
    <property type="match status" value="1"/>
</dbReference>
<dbReference type="Pfam" id="PF25113">
    <property type="entry name" value="TPR_ESP1_2nd"/>
    <property type="match status" value="1"/>
</dbReference>
<protein>
    <recommendedName>
        <fullName evidence="2">separase</fullName>
        <ecNumber evidence="2">3.4.22.49</ecNumber>
    </recommendedName>
</protein>
<dbReference type="InterPro" id="IPR056933">
    <property type="entry name" value="TPR_ESP1"/>
</dbReference>
<organism evidence="7 8">
    <name type="scientific">Arabis alpina</name>
    <name type="common">Alpine rock-cress</name>
    <dbReference type="NCBI Taxonomy" id="50452"/>
    <lineage>
        <taxon>Eukaryota</taxon>
        <taxon>Viridiplantae</taxon>
        <taxon>Streptophyta</taxon>
        <taxon>Embryophyta</taxon>
        <taxon>Tracheophyta</taxon>
        <taxon>Spermatophyta</taxon>
        <taxon>Magnoliopsida</taxon>
        <taxon>eudicotyledons</taxon>
        <taxon>Gunneridae</taxon>
        <taxon>Pentapetalae</taxon>
        <taxon>rosids</taxon>
        <taxon>malvids</taxon>
        <taxon>Brassicales</taxon>
        <taxon>Brassicaceae</taxon>
        <taxon>Arabideae</taxon>
        <taxon>Arabis</taxon>
    </lineage>
</organism>
<feature type="domain" description="Peptidase C50" evidence="6">
    <location>
        <begin position="1918"/>
        <end position="2012"/>
    </location>
</feature>
<dbReference type="GO" id="GO:0005737">
    <property type="term" value="C:cytoplasm"/>
    <property type="evidence" value="ECO:0007669"/>
    <property type="project" value="TreeGrafter"/>
</dbReference>
<evidence type="ECO:0000256" key="2">
    <source>
        <dbReference type="ARBA" id="ARBA00012489"/>
    </source>
</evidence>
<dbReference type="InterPro" id="IPR030397">
    <property type="entry name" value="SEPARIN_core_dom"/>
</dbReference>
<dbReference type="Proteomes" id="UP000029120">
    <property type="component" value="Chromosome 3"/>
</dbReference>
<dbReference type="OrthoDB" id="10255632at2759"/>
<keyword evidence="8" id="KW-1185">Reference proteome</keyword>
<feature type="region of interest" description="Disordered" evidence="5">
    <location>
        <begin position="2081"/>
        <end position="2111"/>
    </location>
</feature>
<keyword evidence="3" id="KW-0378">Hydrolase</keyword>
<sequence length="2167" mass="242581">MASSSEEIHLLSQIESSTTTTTSIFTSISDYLQPFSSLSPSSTKQDPTPTVRSLGKRFLPFLNKSISLLPKRLSVTNPNQSNESAVDLFRVYELCLDCLELVSTQLACKPYTVQLQRLRMVYCLDSWGFYESVYTQAFKVLEKLSGSRKGLLLLPKVQEGEADLAMVLVEAVAAIFKAVAMVQQEDDKQYRKAIVLLEEVRDWYRVLDGKVFEKLHRVLVTNLGKCVVSLVKEAERFDEDFVVSFCELTVKEHYESALSKDRVYKFAREVLSVGFKDRSMSVTIKVSMSVLRSLTSQFVVETNEDFTEFVDLVAYCAHKFRASGDMYCVKVSKKLNEIAALFAEAVPQLNLILRLYSAGLSITVCDSKFGGSKVKDSTDDWKIQAMLDDEARWQSLVSLLGLVDNYSGRNKKTCWPQCLDALRFLCQPLADLINSVKRKIVLETEMSCASAHLSTIHDAFLQFCDGCLLLQRCTSDKGGRETDNNKALLNVAMGAFIVSLRTQIKLEISAHLVEDVISSPWIQSQELKYLFASLYNIGVVLYRNKELKKACEALKLCSKASWRCVELHCQMSVNQSSSSDNDLSEDAIMDFVGEACNRCAFYLDILQQCGRCKIRQAIVHILENWLSAEHLIRRLPGPTAIVKQWVKIERGCHTLDAADSCTTLYSLLSSSKKSSKRAIGKILEQELLAYEEIFPSSSNLGQQTRIEISDILLKDVYVTEDMHVERARILIWKARVTRTSGTEHLADCIRFLSEAISILGKVHHGPNKKGTPYSHQLPIAYCLRALCIQEAEPNSKNVFEDISTSLNLWLRIPSIYETGDSLPTENIIPLLYNMIDLMSVKGCTELHHAIYQLIFRLFKWKNIKLEVCLAMLWECRRHSHALCPSPISDAFILNLSENCGEKSRCIDFWIDCLKDSKAKLIGFQQNFHDLHNDFLCTSNKDEGPFHSDITIDEIKDAASELISSASVSGHSSFEAAYLYYDLCERLISFGKLSEALSFAKEAYRIRTLIFKDKFKYTAEKQFEKHNDAGKISEIRTFSIKNFQVFKSPATDFWPCGNFLWDISRCYLSPWNVLQCYLESTLQVGIVNELIGNGLEAETLLSWGKAISCSQSLFPFVVAFSSALGNLYHKRQILDLAEKELQNAKDIIIANQREFSCVKCKLKFQVTLDKQLGDISRKQMDDARVSQTDALHAESLFSAALGKICCSAWKSCIGSHGEEISEGTAIDRNGGEVLGHKSSKTKLSISKEPTGKGSRRGRRPKSSQTCVSKDHDLISEPTSRLTRSMRQSLKEQGQNCSNVHEVVSKKPSLRDVSDGSGGEKVLLGTKNAVQGFCICYKGKCQQCLSVEVTESGSLNRLVSLKWELCHRRLASSILVKLGKCLADSGRIHLAHEALLHSIAVLFKSNWSSHNQPSISQLLEFIGKEVTMDVFAVDRAIILYSLCWLSLRNYHCRKSRSICCDLSHIPFTKLVSWLMLAFVLSREVPILFQKVSRLLASLYLLSASSAEFSFECDGNELSASHWVSYFHQASLGTHISYHFISNLSRRYKSPCLSEKECTEATCSSCMVPEELDLPRLAPERTQDLVQFAKEFFNNLPSSAIICISLLGGALNQLLQELMQIHSPVCAWVLVSRLNLNSQPVATLLPVDSVLEDMSDDSANLSSTEATEVRNLEKRWLCPWGSTVVDDVAPAFKSIMEENFTSSADFPAEDTKESRCFWWKRRKKLDHHLGKFLRNLEASWLGPWRCLLLGDLSNYKLPDSVQKKIVNDLKSKCKMEVNEMLLRVILGGGIENFKGEACVAQLSLRSGCYVGRGGYLYEEDSCKTPTASSNISESRHGLALKLIHEAAAKLEQHDGDENREPIILVLDPEVQMLPWESIPILRKQEVYRMPSVGSISSVLKKRSLQEEPAKSHVAAFPLIDPLDSFYLLNPGGDLTNTQLEFESWFRDQNFEGKAGSVPSAGELTEALKNHDLFLYFGHGSGAQYLSKQEIESLDNCSATFLMGCSSGSLWLKGSYIPQGIPLSYLLAGSPAIVANLWDVTDRDIDRFGKALLEAWLRERSDSSSSEGGGCSQCESLANELAAMNLKGNNNTKRTRKPSSRNKPAQSNVDGSGKIECNHKQSRRKIGSFIAAAREACTLPHLIGAAPVCYGVPTGITRKKGIDAIRPSSYC</sequence>
<accession>A0A087HAW4</accession>
<dbReference type="eggNOG" id="KOG1849">
    <property type="taxonomic scope" value="Eukaryota"/>
</dbReference>
<dbReference type="GO" id="GO:0072686">
    <property type="term" value="C:mitotic spindle"/>
    <property type="evidence" value="ECO:0007669"/>
    <property type="project" value="TreeGrafter"/>
</dbReference>
<dbReference type="PROSITE" id="PS51700">
    <property type="entry name" value="SEPARIN"/>
    <property type="match status" value="1"/>
</dbReference>
<dbReference type="GO" id="GO:0051307">
    <property type="term" value="P:meiotic chromosome separation"/>
    <property type="evidence" value="ECO:0007669"/>
    <property type="project" value="TreeGrafter"/>
</dbReference>